<dbReference type="EMBL" id="BEHY01000001">
    <property type="protein sequence ID" value="GBD07811.1"/>
    <property type="molecule type" value="Genomic_DNA"/>
</dbReference>
<dbReference type="InterPro" id="IPR050563">
    <property type="entry name" value="4-hydroxybenzoyl-CoA_TE"/>
</dbReference>
<proteinExistence type="inferred from homology"/>
<comment type="similarity">
    <text evidence="1">Belongs to the 4-hydroxybenzoyl-CoA thioesterase family.</text>
</comment>
<dbReference type="Proteomes" id="UP000236642">
    <property type="component" value="Unassembled WGS sequence"/>
</dbReference>
<protein>
    <submittedName>
        <fullName evidence="3">Esterase</fullName>
        <ecNumber evidence="3">3.1.-.-</ecNumber>
    </submittedName>
</protein>
<organism evidence="3 4">
    <name type="scientific">Candidatus Thermoflexus japonica</name>
    <dbReference type="NCBI Taxonomy" id="2035417"/>
    <lineage>
        <taxon>Bacteria</taxon>
        <taxon>Bacillati</taxon>
        <taxon>Chloroflexota</taxon>
        <taxon>Thermoflexia</taxon>
        <taxon>Thermoflexales</taxon>
        <taxon>Thermoflexaceae</taxon>
        <taxon>Thermoflexus</taxon>
    </lineage>
</organism>
<accession>A0A2H5Y2Z2</accession>
<dbReference type="PANTHER" id="PTHR31793">
    <property type="entry name" value="4-HYDROXYBENZOYL-COA THIOESTERASE FAMILY MEMBER"/>
    <property type="match status" value="1"/>
</dbReference>
<keyword evidence="2 3" id="KW-0378">Hydrolase</keyword>
<dbReference type="GO" id="GO:0047617">
    <property type="term" value="F:fatty acyl-CoA hydrolase activity"/>
    <property type="evidence" value="ECO:0007669"/>
    <property type="project" value="TreeGrafter"/>
</dbReference>
<sequence>MREELFPPDLPFRMAVPIEVRFRDMDAMGHVNNAVYFTYFEQARLHYIRQLAGLPPPLEPFGMIVAEAMCQYRAPITMGMPIQVWIRVAEVRQRSFVFLYKIERCDSGQVMALGRSVQVAYDYAQGVPVPIPEPWRERFLQFEAGDT</sequence>
<evidence type="ECO:0000313" key="3">
    <source>
        <dbReference type="EMBL" id="GBD07811.1"/>
    </source>
</evidence>
<dbReference type="Pfam" id="PF13279">
    <property type="entry name" value="4HBT_2"/>
    <property type="match status" value="1"/>
</dbReference>
<comment type="caution">
    <text evidence="3">The sequence shown here is derived from an EMBL/GenBank/DDBJ whole genome shotgun (WGS) entry which is preliminary data.</text>
</comment>
<dbReference type="PANTHER" id="PTHR31793:SF27">
    <property type="entry name" value="NOVEL THIOESTERASE SUPERFAMILY DOMAIN AND SAPOSIN A-TYPE DOMAIN CONTAINING PROTEIN (0610012H03RIK)"/>
    <property type="match status" value="1"/>
</dbReference>
<dbReference type="PIRSF" id="PIRSF003230">
    <property type="entry name" value="YbgC"/>
    <property type="match status" value="1"/>
</dbReference>
<dbReference type="CDD" id="cd00586">
    <property type="entry name" value="4HBT"/>
    <property type="match status" value="1"/>
</dbReference>
<dbReference type="SUPFAM" id="SSF54637">
    <property type="entry name" value="Thioesterase/thiol ester dehydrase-isomerase"/>
    <property type="match status" value="1"/>
</dbReference>
<dbReference type="Gene3D" id="3.10.129.10">
    <property type="entry name" value="Hotdog Thioesterase"/>
    <property type="match status" value="1"/>
</dbReference>
<dbReference type="InterPro" id="IPR029069">
    <property type="entry name" value="HotDog_dom_sf"/>
</dbReference>
<name>A0A2H5Y2Z2_9CHLR</name>
<evidence type="ECO:0000256" key="2">
    <source>
        <dbReference type="ARBA" id="ARBA00022801"/>
    </source>
</evidence>
<evidence type="ECO:0000256" key="1">
    <source>
        <dbReference type="ARBA" id="ARBA00005953"/>
    </source>
</evidence>
<dbReference type="AlphaFoldDB" id="A0A2H5Y2Z2"/>
<gene>
    <name evidence="3" type="ORF">HRbin22_00037</name>
</gene>
<reference evidence="4" key="1">
    <citation type="submission" date="2017-09" db="EMBL/GenBank/DDBJ databases">
        <title>Metaegenomics of thermophilic ammonia-oxidizing enrichment culture.</title>
        <authorList>
            <person name="Kato S."/>
            <person name="Suzuki K."/>
        </authorList>
    </citation>
    <scope>NUCLEOTIDE SEQUENCE [LARGE SCALE GENOMIC DNA]</scope>
</reference>
<evidence type="ECO:0000313" key="4">
    <source>
        <dbReference type="Proteomes" id="UP000236642"/>
    </source>
</evidence>
<dbReference type="InterPro" id="IPR006684">
    <property type="entry name" value="YbgC/YbaW"/>
</dbReference>
<dbReference type="EC" id="3.1.-.-" evidence="3"/>